<dbReference type="InterPro" id="IPR009057">
    <property type="entry name" value="Homeodomain-like_sf"/>
</dbReference>
<dbReference type="InterPro" id="IPR047655">
    <property type="entry name" value="Transpos_IS630-like"/>
</dbReference>
<evidence type="ECO:0000313" key="5">
    <source>
        <dbReference type="Proteomes" id="UP001176940"/>
    </source>
</evidence>
<dbReference type="InterPro" id="IPR036388">
    <property type="entry name" value="WH-like_DNA-bd_sf"/>
</dbReference>
<dbReference type="Proteomes" id="UP001176940">
    <property type="component" value="Unassembled WGS sequence"/>
</dbReference>
<dbReference type="InterPro" id="IPR003618">
    <property type="entry name" value="TFIIS_cen_dom"/>
</dbReference>
<comment type="caution">
    <text evidence="4">The sequence shown here is derived from an EMBL/GenBank/DDBJ whole genome shotgun (WGS) entry which is preliminary data.</text>
</comment>
<dbReference type="Gene3D" id="3.30.420.10">
    <property type="entry name" value="Ribonuclease H-like superfamily/Ribonuclease H"/>
    <property type="match status" value="1"/>
</dbReference>
<dbReference type="InterPro" id="IPR038717">
    <property type="entry name" value="Tc1-like_DDE_dom"/>
</dbReference>
<dbReference type="InterPro" id="IPR036397">
    <property type="entry name" value="RNaseH_sf"/>
</dbReference>
<evidence type="ECO:0000259" key="3">
    <source>
        <dbReference type="PROSITE" id="PS51321"/>
    </source>
</evidence>
<dbReference type="PROSITE" id="PS51321">
    <property type="entry name" value="TFIIS_CENTRAL"/>
    <property type="match status" value="1"/>
</dbReference>
<dbReference type="InterPro" id="IPR052338">
    <property type="entry name" value="Transposase_5"/>
</dbReference>
<dbReference type="Gene3D" id="1.10.472.30">
    <property type="entry name" value="Transcription elongation factor S-II, central domain"/>
    <property type="match status" value="1"/>
</dbReference>
<protein>
    <recommendedName>
        <fullName evidence="6">Transposase</fullName>
    </recommendedName>
</protein>
<accession>A0ABN9LS76</accession>
<sequence length="601" mass="67900">MVKTKELSKDTSNKIVALHQAGKTESAIANQLGVKKSTVGAIIRKWKTYKTTDNLPRSGAPRKIPPRGVRMITRTVSKNPRTTRGDLVNELQRAGTNVTRPTISNTLRHHGLRSCSARCVPLLKPVHVRARLKFAREHLDDPEEFWENVLWSDETKLELFGRNTTCRVWRKKNTELHPSNTIPTVKHGGGNIMLWGCFSAKGPGRLIRVHERMNGAMYREILSANLLPSARALKMKRGWVFQHDNDPKHTARATKEWLRKKHFKVLEWPSQSPDLNPIENLWRELKVRVAKRKAKNITALEEICMEEWANIPTTGTCHQLFIPLTNAICVQVTVAEGPAMTSRSCDRDIITGPALIPTLGPEAAVDYKGSLGKRDDVFVRNGKEVYGKVGTGRSMDRFVIRNPKPRAAGAAGKHKASKGQATLHSLKMVVVLEDIKRWKCILDLPNQSTHNLIDTLSQLKKKIPSEEVIRSTKIGDAVERLQIHGNKEVSDLAKEVHVQWETFIQEKRCKPTIEVRSDAATEKLRSNGRRMISEALGGEAGDSLAECIEREVFHQSSRLINVHYRRTVRALVFALKNKPEIRTQVKDGHLPVNQLVQRHKK</sequence>
<dbReference type="InterPro" id="IPR057667">
    <property type="entry name" value="HTH_SB"/>
</dbReference>
<dbReference type="PANTHER" id="PTHR23022">
    <property type="entry name" value="TRANSPOSABLE ELEMENT-RELATED"/>
    <property type="match status" value="1"/>
</dbReference>
<dbReference type="InterPro" id="IPR036575">
    <property type="entry name" value="TFIIS_cen_dom_sf"/>
</dbReference>
<dbReference type="Pfam" id="PF01498">
    <property type="entry name" value="HTH_Tnp_Tc3_2"/>
    <property type="match status" value="1"/>
</dbReference>
<dbReference type="Gene3D" id="1.10.10.10">
    <property type="entry name" value="Winged helix-like DNA-binding domain superfamily/Winged helix DNA-binding domain"/>
    <property type="match status" value="1"/>
</dbReference>
<keyword evidence="5" id="KW-1185">Reference proteome</keyword>
<keyword evidence="1" id="KW-0539">Nucleus</keyword>
<reference evidence="4" key="1">
    <citation type="submission" date="2023-07" db="EMBL/GenBank/DDBJ databases">
        <authorList>
            <person name="Stuckert A."/>
        </authorList>
    </citation>
    <scope>NUCLEOTIDE SEQUENCE</scope>
</reference>
<dbReference type="EMBL" id="CAUEEQ010026522">
    <property type="protein sequence ID" value="CAJ0947222.1"/>
    <property type="molecule type" value="Genomic_DNA"/>
</dbReference>
<comment type="subcellular location">
    <subcellularLocation>
        <location evidence="1">Nucleus</location>
    </subcellularLocation>
</comment>
<dbReference type="InterPro" id="IPR017923">
    <property type="entry name" value="TFIIS_N"/>
</dbReference>
<feature type="domain" description="TFIIS central" evidence="3">
    <location>
        <begin position="524"/>
        <end position="601"/>
    </location>
</feature>
<gene>
    <name evidence="4" type="ORF">RIMI_LOCUS11618536</name>
</gene>
<evidence type="ECO:0008006" key="6">
    <source>
        <dbReference type="Google" id="ProtNLM"/>
    </source>
</evidence>
<dbReference type="SUPFAM" id="SSF47676">
    <property type="entry name" value="Conserved domain common to transcription factors TFIIS, elongin A, CRSP70"/>
    <property type="match status" value="1"/>
</dbReference>
<dbReference type="InterPro" id="IPR002492">
    <property type="entry name" value="Transposase_Tc1-like"/>
</dbReference>
<organism evidence="4 5">
    <name type="scientific">Ranitomeya imitator</name>
    <name type="common">mimic poison frog</name>
    <dbReference type="NCBI Taxonomy" id="111125"/>
    <lineage>
        <taxon>Eukaryota</taxon>
        <taxon>Metazoa</taxon>
        <taxon>Chordata</taxon>
        <taxon>Craniata</taxon>
        <taxon>Vertebrata</taxon>
        <taxon>Euteleostomi</taxon>
        <taxon>Amphibia</taxon>
        <taxon>Batrachia</taxon>
        <taxon>Anura</taxon>
        <taxon>Neobatrachia</taxon>
        <taxon>Hyloidea</taxon>
        <taxon>Dendrobatidae</taxon>
        <taxon>Dendrobatinae</taxon>
        <taxon>Ranitomeya</taxon>
    </lineage>
</organism>
<evidence type="ECO:0000256" key="1">
    <source>
        <dbReference type="PROSITE-ProRule" id="PRU00649"/>
    </source>
</evidence>
<evidence type="ECO:0000259" key="2">
    <source>
        <dbReference type="PROSITE" id="PS51319"/>
    </source>
</evidence>
<dbReference type="Gene3D" id="1.20.930.10">
    <property type="entry name" value="Conserved domain common to transcription factors TFIIS, elongin A, CRSP70"/>
    <property type="match status" value="1"/>
</dbReference>
<dbReference type="Pfam" id="PF25787">
    <property type="entry name" value="HTH_SB"/>
    <property type="match status" value="1"/>
</dbReference>
<dbReference type="Pfam" id="PF07500">
    <property type="entry name" value="TFIIS_M"/>
    <property type="match status" value="1"/>
</dbReference>
<dbReference type="Pfam" id="PF13358">
    <property type="entry name" value="DDE_3"/>
    <property type="match status" value="1"/>
</dbReference>
<dbReference type="InterPro" id="IPR035441">
    <property type="entry name" value="TFIIS/LEDGF_dom_sf"/>
</dbReference>
<proteinExistence type="predicted"/>
<evidence type="ECO:0000313" key="4">
    <source>
        <dbReference type="EMBL" id="CAJ0947222.1"/>
    </source>
</evidence>
<dbReference type="Pfam" id="PF08711">
    <property type="entry name" value="Med26"/>
    <property type="match status" value="1"/>
</dbReference>
<feature type="domain" description="TFIIS N-terminal" evidence="2">
    <location>
        <begin position="433"/>
        <end position="507"/>
    </location>
</feature>
<dbReference type="SUPFAM" id="SSF46689">
    <property type="entry name" value="Homeodomain-like"/>
    <property type="match status" value="1"/>
</dbReference>
<dbReference type="PANTHER" id="PTHR23022:SF135">
    <property type="entry name" value="SI:DKEY-77F5.3"/>
    <property type="match status" value="1"/>
</dbReference>
<dbReference type="PROSITE" id="PS51319">
    <property type="entry name" value="TFIIS_N"/>
    <property type="match status" value="1"/>
</dbReference>
<dbReference type="NCBIfam" id="NF033545">
    <property type="entry name" value="transpos_IS630"/>
    <property type="match status" value="1"/>
</dbReference>
<name>A0ABN9LS76_9NEOB</name>